<organism evidence="3 4">
    <name type="scientific">Mesobacillus subterraneus</name>
    <dbReference type="NCBI Taxonomy" id="285983"/>
    <lineage>
        <taxon>Bacteria</taxon>
        <taxon>Bacillati</taxon>
        <taxon>Bacillota</taxon>
        <taxon>Bacilli</taxon>
        <taxon>Bacillales</taxon>
        <taxon>Bacillaceae</taxon>
        <taxon>Mesobacillus</taxon>
    </lineage>
</organism>
<dbReference type="InterPro" id="IPR042183">
    <property type="entry name" value="MmgE/PrpD_sf_1"/>
</dbReference>
<comment type="caution">
    <text evidence="3">The sequence shown here is derived from an EMBL/GenBank/DDBJ whole genome shotgun (WGS) entry which is preliminary data.</text>
</comment>
<dbReference type="EMBL" id="RSFW01000003">
    <property type="protein sequence ID" value="RSD29036.1"/>
    <property type="molecule type" value="Genomic_DNA"/>
</dbReference>
<protein>
    <recommendedName>
        <fullName evidence="2">MmgE/PrpD N-terminal domain-containing protein</fullName>
    </recommendedName>
</protein>
<dbReference type="PANTHER" id="PTHR16943">
    <property type="entry name" value="2-METHYLCITRATE DEHYDRATASE-RELATED"/>
    <property type="match status" value="1"/>
</dbReference>
<dbReference type="GO" id="GO:0016829">
    <property type="term" value="F:lyase activity"/>
    <property type="evidence" value="ECO:0007669"/>
    <property type="project" value="InterPro"/>
</dbReference>
<evidence type="ECO:0000259" key="2">
    <source>
        <dbReference type="Pfam" id="PF03972"/>
    </source>
</evidence>
<dbReference type="SUPFAM" id="SSF103378">
    <property type="entry name" value="2-methylcitrate dehydratase PrpD"/>
    <property type="match status" value="1"/>
</dbReference>
<name>A0A3R9F4T6_9BACI</name>
<dbReference type="PANTHER" id="PTHR16943:SF8">
    <property type="entry name" value="2-METHYLCITRATE DEHYDRATASE"/>
    <property type="match status" value="1"/>
</dbReference>
<feature type="domain" description="MmgE/PrpD N-terminal" evidence="2">
    <location>
        <begin position="22"/>
        <end position="212"/>
    </location>
</feature>
<sequence length="214" mass="23123">MWQNLWWKLGSNLIKVDKHIIEELVDFCCEFYDKEISESTLKQAQISMLDYFSSLIWGTTSEYYSFMKEYAARIPVGNSSIIGLKKKSLTAEAAFVNSVLAHSMEFDDIHLGTAGLHPGVTTIPSVIAIAQELDSSGEDVLKAIVIGYEVAGRIGKAISPSHRYRGFHATGTIGVFGSAAASAFLKKLPSNKFTNALSIAASQAGGTFAFLSGG</sequence>
<dbReference type="AlphaFoldDB" id="A0A3R9F4T6"/>
<proteinExistence type="inferred from homology"/>
<reference evidence="4" key="1">
    <citation type="submission" date="2018-12" db="EMBL/GenBank/DDBJ databases">
        <title>Bacillus chawlae sp. nov., Bacillus glennii sp. nov., and Bacillus saganii sp. nov. Isolated from the Vehicle Assembly Building at Kennedy Space Center where the Viking Spacecraft were Assembled.</title>
        <authorList>
            <person name="Seuylemezian A."/>
            <person name="Vaishampayan P."/>
        </authorList>
    </citation>
    <scope>NUCLEOTIDE SEQUENCE [LARGE SCALE GENOMIC DNA]</scope>
    <source>
        <strain evidence="4">DSM 13966</strain>
    </source>
</reference>
<evidence type="ECO:0000313" key="4">
    <source>
        <dbReference type="Proteomes" id="UP000279911"/>
    </source>
</evidence>
<dbReference type="Gene3D" id="1.10.4100.10">
    <property type="entry name" value="2-methylcitrate dehydratase PrpD"/>
    <property type="match status" value="1"/>
</dbReference>
<dbReference type="InterPro" id="IPR045336">
    <property type="entry name" value="MmgE_PrpD_N"/>
</dbReference>
<gene>
    <name evidence="3" type="ORF">EJA10_02700</name>
</gene>
<evidence type="ECO:0000256" key="1">
    <source>
        <dbReference type="ARBA" id="ARBA00006174"/>
    </source>
</evidence>
<comment type="similarity">
    <text evidence="1">Belongs to the PrpD family.</text>
</comment>
<dbReference type="InterPro" id="IPR036148">
    <property type="entry name" value="MmgE/PrpD_sf"/>
</dbReference>
<dbReference type="Proteomes" id="UP000279911">
    <property type="component" value="Unassembled WGS sequence"/>
</dbReference>
<evidence type="ECO:0000313" key="3">
    <source>
        <dbReference type="EMBL" id="RSD29036.1"/>
    </source>
</evidence>
<accession>A0A3R9F4T6</accession>
<dbReference type="InterPro" id="IPR005656">
    <property type="entry name" value="MmgE_PrpD"/>
</dbReference>
<dbReference type="OrthoDB" id="9791416at2"/>
<dbReference type="Pfam" id="PF03972">
    <property type="entry name" value="MmgE_PrpD_N"/>
    <property type="match status" value="1"/>
</dbReference>